<proteinExistence type="predicted"/>
<sequence length="518" mass="57374">MHISGCLEPEFGHNACSDHHSSSTSQSAGYALRAASAAASSGDPENAASIILGCRRRRLLPPDAFSVNVVLKALSCSPSPRRTLPFFFRMVAVGFSPNVFTFPPIAAAAARSPDLTDGEISHAQALKRGAALASIHVTNAFITMYAACGLACGARALFDQMPLRDIISWNAIIDGYAKVGDIASARELFEVMPERNVVSWNAMINGYLKGRRPQYGLKLFREMMQCGYRPSITTMVSMATACGRLGAIKDGRSVHGYSIRAFNDHNLFLETAMLDMYCRCRKVEVARRIFEGITEKNLVCWNAMIRGHCIHGSPMDGIDLYEHLVSGGENLTRISPDEVTFIAVLCGCARAKLLTEGKKYFNEMTSIYKLKPTFAHYWCMANIYGSLGFINDAVKVLLSMPEETESLIWSGLLGLCRFHGDLELGERIAKRLIELEPSNGSPYTLLQNIYVAAYRWEDAHIVKAMAKERGIRLKPGHRLVDLNEIVHNFKVGDRLQPEIEKIYIMMDDLASRIKLSTS</sequence>
<keyword evidence="4" id="KW-1185">Reference proteome</keyword>
<evidence type="ECO:0000313" key="3">
    <source>
        <dbReference type="EMBL" id="KAG0497880.1"/>
    </source>
</evidence>
<dbReference type="GO" id="GO:0009451">
    <property type="term" value="P:RNA modification"/>
    <property type="evidence" value="ECO:0007669"/>
    <property type="project" value="InterPro"/>
</dbReference>
<gene>
    <name evidence="3" type="ORF">HPP92_002571</name>
</gene>
<comment type="caution">
    <text evidence="3">The sequence shown here is derived from an EMBL/GenBank/DDBJ whole genome shotgun (WGS) entry which is preliminary data.</text>
</comment>
<name>A0A835S066_VANPL</name>
<feature type="repeat" description="PPR" evidence="2">
    <location>
        <begin position="196"/>
        <end position="230"/>
    </location>
</feature>
<evidence type="ECO:0000313" key="4">
    <source>
        <dbReference type="Proteomes" id="UP000636800"/>
    </source>
</evidence>
<keyword evidence="1" id="KW-0677">Repeat</keyword>
<dbReference type="GO" id="GO:0003723">
    <property type="term" value="F:RNA binding"/>
    <property type="evidence" value="ECO:0007669"/>
    <property type="project" value="InterPro"/>
</dbReference>
<dbReference type="FunFam" id="1.25.40.10:FF:001237">
    <property type="entry name" value="Pentatricopeptide repeat-containing protein"/>
    <property type="match status" value="1"/>
</dbReference>
<feature type="repeat" description="PPR" evidence="2">
    <location>
        <begin position="165"/>
        <end position="195"/>
    </location>
</feature>
<reference evidence="3 4" key="1">
    <citation type="journal article" date="2020" name="Nat. Food">
        <title>A phased Vanilla planifolia genome enables genetic improvement of flavour and production.</title>
        <authorList>
            <person name="Hasing T."/>
            <person name="Tang H."/>
            <person name="Brym M."/>
            <person name="Khazi F."/>
            <person name="Huang T."/>
            <person name="Chambers A.H."/>
        </authorList>
    </citation>
    <scope>NUCLEOTIDE SEQUENCE [LARGE SCALE GENOMIC DNA]</scope>
    <source>
        <tissue evidence="3">Leaf</tissue>
    </source>
</reference>
<evidence type="ECO:0000256" key="2">
    <source>
        <dbReference type="PROSITE-ProRule" id="PRU00708"/>
    </source>
</evidence>
<dbReference type="PANTHER" id="PTHR47926">
    <property type="entry name" value="PENTATRICOPEPTIDE REPEAT-CONTAINING PROTEIN"/>
    <property type="match status" value="1"/>
</dbReference>
<feature type="repeat" description="PPR" evidence="2">
    <location>
        <begin position="297"/>
        <end position="331"/>
    </location>
</feature>
<dbReference type="Gene3D" id="1.25.40.10">
    <property type="entry name" value="Tetratricopeptide repeat domain"/>
    <property type="match status" value="3"/>
</dbReference>
<dbReference type="InterPro" id="IPR046848">
    <property type="entry name" value="E_motif"/>
</dbReference>
<dbReference type="InterPro" id="IPR002885">
    <property type="entry name" value="PPR_rpt"/>
</dbReference>
<dbReference type="PANTHER" id="PTHR47926:SF365">
    <property type="entry name" value="DYW DOMAIN-CONTAINING PROTEIN"/>
    <property type="match status" value="1"/>
</dbReference>
<organism evidence="3 4">
    <name type="scientific">Vanilla planifolia</name>
    <name type="common">Vanilla</name>
    <dbReference type="NCBI Taxonomy" id="51239"/>
    <lineage>
        <taxon>Eukaryota</taxon>
        <taxon>Viridiplantae</taxon>
        <taxon>Streptophyta</taxon>
        <taxon>Embryophyta</taxon>
        <taxon>Tracheophyta</taxon>
        <taxon>Spermatophyta</taxon>
        <taxon>Magnoliopsida</taxon>
        <taxon>Liliopsida</taxon>
        <taxon>Asparagales</taxon>
        <taxon>Orchidaceae</taxon>
        <taxon>Vanilloideae</taxon>
        <taxon>Vanilleae</taxon>
        <taxon>Vanilla</taxon>
    </lineage>
</organism>
<accession>A0A835S066</accession>
<dbReference type="OrthoDB" id="1928574at2759"/>
<dbReference type="Pfam" id="PF13041">
    <property type="entry name" value="PPR_2"/>
    <property type="match status" value="1"/>
</dbReference>
<dbReference type="FunFam" id="1.25.40.10:FF:000348">
    <property type="entry name" value="Pentatricopeptide repeat-containing protein chloroplastic"/>
    <property type="match status" value="1"/>
</dbReference>
<protein>
    <recommendedName>
        <fullName evidence="5">Pentatricopeptide repeat-containing protein</fullName>
    </recommendedName>
</protein>
<dbReference type="Pfam" id="PF20431">
    <property type="entry name" value="E_motif"/>
    <property type="match status" value="1"/>
</dbReference>
<dbReference type="PROSITE" id="PS51375">
    <property type="entry name" value="PPR"/>
    <property type="match status" value="3"/>
</dbReference>
<dbReference type="EMBL" id="JADCNL010000001">
    <property type="protein sequence ID" value="KAG0497880.1"/>
    <property type="molecule type" value="Genomic_DNA"/>
</dbReference>
<dbReference type="InterPro" id="IPR046960">
    <property type="entry name" value="PPR_At4g14850-like_plant"/>
</dbReference>
<dbReference type="Proteomes" id="UP000636800">
    <property type="component" value="Chromosome 1"/>
</dbReference>
<evidence type="ECO:0008006" key="5">
    <source>
        <dbReference type="Google" id="ProtNLM"/>
    </source>
</evidence>
<dbReference type="AlphaFoldDB" id="A0A835S066"/>
<dbReference type="Pfam" id="PF01535">
    <property type="entry name" value="PPR"/>
    <property type="match status" value="3"/>
</dbReference>
<dbReference type="InterPro" id="IPR011990">
    <property type="entry name" value="TPR-like_helical_dom_sf"/>
</dbReference>
<evidence type="ECO:0000256" key="1">
    <source>
        <dbReference type="ARBA" id="ARBA00022737"/>
    </source>
</evidence>
<dbReference type="NCBIfam" id="TIGR00756">
    <property type="entry name" value="PPR"/>
    <property type="match status" value="3"/>
</dbReference>